<evidence type="ECO:0000313" key="3">
    <source>
        <dbReference type="Proteomes" id="UP000199403"/>
    </source>
</evidence>
<keyword evidence="3" id="KW-1185">Reference proteome</keyword>
<feature type="chain" id="PRO_5011725929" description="MetA-pathway of phenol degradation" evidence="1">
    <location>
        <begin position="24"/>
        <end position="219"/>
    </location>
</feature>
<protein>
    <recommendedName>
        <fullName evidence="4">MetA-pathway of phenol degradation</fullName>
    </recommendedName>
</protein>
<evidence type="ECO:0000313" key="2">
    <source>
        <dbReference type="EMBL" id="SEJ82068.1"/>
    </source>
</evidence>
<proteinExistence type="predicted"/>
<name>A0A1H7BXF4_9BACT</name>
<dbReference type="Proteomes" id="UP000199403">
    <property type="component" value="Unassembled WGS sequence"/>
</dbReference>
<dbReference type="RefSeq" id="WP_092178914.1">
    <property type="nucleotide sequence ID" value="NZ_FNZH01000019.1"/>
</dbReference>
<dbReference type="OrthoDB" id="675324at2"/>
<dbReference type="EMBL" id="FNZH01000019">
    <property type="protein sequence ID" value="SEJ82068.1"/>
    <property type="molecule type" value="Genomic_DNA"/>
</dbReference>
<gene>
    <name evidence="2" type="ORF">SAMN05192553_1191</name>
</gene>
<feature type="signal peptide" evidence="1">
    <location>
        <begin position="1"/>
        <end position="23"/>
    </location>
</feature>
<evidence type="ECO:0000256" key="1">
    <source>
        <dbReference type="SAM" id="SignalP"/>
    </source>
</evidence>
<keyword evidence="1" id="KW-0732">Signal</keyword>
<accession>A0A1H7BXF4</accession>
<dbReference type="AlphaFoldDB" id="A0A1H7BXF4"/>
<sequence length="219" mass="24742">MKIIPRTLLLTCFLLPALPLSSAAQKPKPPLPVEVLFGHDRFFFQMEVIKKFSEQSRFGLLSIATFAADYRNDMRENSLTIPVQVNYTFKKGFGVMAGVENNDAVGFSPTLGPQHVYASRTFLAVTVASYFLNGNNDLGLFGLYEYRPPIGKGWSLYSRLQFIYNQNLSEGQHNRSFVYLRGGLKKDQLIFGVGANLDQYGPEKSVGKNYGLFVRWEFN</sequence>
<evidence type="ECO:0008006" key="4">
    <source>
        <dbReference type="Google" id="ProtNLM"/>
    </source>
</evidence>
<organism evidence="2 3">
    <name type="scientific">Cyclobacterium xiamenense</name>
    <dbReference type="NCBI Taxonomy" id="1297121"/>
    <lineage>
        <taxon>Bacteria</taxon>
        <taxon>Pseudomonadati</taxon>
        <taxon>Bacteroidota</taxon>
        <taxon>Cytophagia</taxon>
        <taxon>Cytophagales</taxon>
        <taxon>Cyclobacteriaceae</taxon>
        <taxon>Cyclobacterium</taxon>
    </lineage>
</organism>
<reference evidence="3" key="1">
    <citation type="submission" date="2016-10" db="EMBL/GenBank/DDBJ databases">
        <authorList>
            <person name="Varghese N."/>
            <person name="Submissions S."/>
        </authorList>
    </citation>
    <scope>NUCLEOTIDE SEQUENCE [LARGE SCALE GENOMIC DNA]</scope>
    <source>
        <strain evidence="3">IBRC-M 10761</strain>
    </source>
</reference>